<keyword evidence="2" id="KW-0285">Flavoprotein</keyword>
<dbReference type="GO" id="GO:0071949">
    <property type="term" value="F:FAD binding"/>
    <property type="evidence" value="ECO:0007669"/>
    <property type="project" value="InterPro"/>
</dbReference>
<dbReference type="AlphaFoldDB" id="A0A166WK80"/>
<protein>
    <submittedName>
        <fullName evidence="7">FAD binding domain protein</fullName>
    </submittedName>
</protein>
<dbReference type="GO" id="GO:0016709">
    <property type="term" value="F:oxidoreductase activity, acting on paired donors, with incorporation or reduction of molecular oxygen, NAD(P)H as one donor, and incorporation of one atom of oxygen"/>
    <property type="evidence" value="ECO:0007669"/>
    <property type="project" value="UniProtKB-ARBA"/>
</dbReference>
<evidence type="ECO:0000313" key="8">
    <source>
        <dbReference type="Proteomes" id="UP000076552"/>
    </source>
</evidence>
<sequence>MTVLPESEVDVLIIGAGPAGLMLALWLSRLGVKTRIVDKRTAKVYSGQADGFQIRSLEILDSFGIAERVWKEANRMLGQSLPLHVHTVEHPLTHTTLEIAFWNPDEDGNITRSAHAVNTIPGLSRFTESVLHQGRIEQFFLDAIRDSYSSASDALRVERMVIPTSLEVDESKAEDPAAHPVTVTLRHLTEEEATPTQMLSNLNDGIFRSNLADDDVGEILDRSKGREARDEVVRAKYVVGCDGAHSWTRKTLGKEFEMKGETTDAIWGVMDIVPITDFPDIRFRTMIHSTSGALMIIPRENRIVRLYIQLKEVSAAGGRVDRSQITPDLIFKSAQKIFRPYKLEYHYCDWWTAYQIGQRTGDHFSKLNRVFLAGDAVHTHSPKAGQGMNISMQDSYNLGWKIGLACKNILPRHVLSTYELERKKIAKDLIAFDGKFSKLFTGRPAKDIQNETGVSDDEFQKAFHTSRMFTTGVSVNYQPTVFVAKGPEETDGDNGLKKSVARSTPSLATNCKLGQRFPSYKVIRQSDARLWELHHKLPSNGRFRLVVFGGDISQQLQRDSVNALGAWLSSYLPKLPTIDLSPGSDPHSGSMKFKTDADPSIVDVLLVHTAPRDGVDMLRDLHETYHPFDSKLGWDYDKVFADGETMYEEPQKAYEKYGVDRGKGAVVGLRPDGYVGLVTSLDHGGQEEIRNWFDGIFQSE</sequence>
<dbReference type="PANTHER" id="PTHR43004">
    <property type="entry name" value="TRK SYSTEM POTASSIUM UPTAKE PROTEIN"/>
    <property type="match status" value="1"/>
</dbReference>
<evidence type="ECO:0000259" key="6">
    <source>
        <dbReference type="Pfam" id="PF07976"/>
    </source>
</evidence>
<evidence type="ECO:0000256" key="1">
    <source>
        <dbReference type="ARBA" id="ARBA00007801"/>
    </source>
</evidence>
<dbReference type="Proteomes" id="UP000076552">
    <property type="component" value="Unassembled WGS sequence"/>
</dbReference>
<dbReference type="EMBL" id="LFIV01000021">
    <property type="protein sequence ID" value="KZL75745.1"/>
    <property type="molecule type" value="Genomic_DNA"/>
</dbReference>
<evidence type="ECO:0000256" key="2">
    <source>
        <dbReference type="ARBA" id="ARBA00022630"/>
    </source>
</evidence>
<dbReference type="InterPro" id="IPR036188">
    <property type="entry name" value="FAD/NAD-bd_sf"/>
</dbReference>
<dbReference type="Gene3D" id="3.30.9.10">
    <property type="entry name" value="D-Amino Acid Oxidase, subunit A, domain 2"/>
    <property type="match status" value="1"/>
</dbReference>
<dbReference type="STRING" id="708197.A0A166WK80"/>
<feature type="domain" description="FAD-binding" evidence="5">
    <location>
        <begin position="8"/>
        <end position="432"/>
    </location>
</feature>
<keyword evidence="4" id="KW-0560">Oxidoreductase</keyword>
<name>A0A166WK80_9PEZI</name>
<dbReference type="SUPFAM" id="SSF52833">
    <property type="entry name" value="Thioredoxin-like"/>
    <property type="match status" value="1"/>
</dbReference>
<proteinExistence type="inferred from homology"/>
<dbReference type="Pfam" id="PF01494">
    <property type="entry name" value="FAD_binding_3"/>
    <property type="match status" value="1"/>
</dbReference>
<comment type="similarity">
    <text evidence="1">Belongs to the PheA/TfdB FAD monooxygenase family.</text>
</comment>
<evidence type="ECO:0000256" key="4">
    <source>
        <dbReference type="ARBA" id="ARBA00023002"/>
    </source>
</evidence>
<dbReference type="PRINTS" id="PR00420">
    <property type="entry name" value="RNGMNOXGNASE"/>
</dbReference>
<keyword evidence="8" id="KW-1185">Reference proteome</keyword>
<dbReference type="InterPro" id="IPR012941">
    <property type="entry name" value="Phe_hydrox_C_dim_dom"/>
</dbReference>
<comment type="caution">
    <text evidence="7">The sequence shown here is derived from an EMBL/GenBank/DDBJ whole genome shotgun (WGS) entry which is preliminary data.</text>
</comment>
<keyword evidence="3" id="KW-0274">FAD</keyword>
<dbReference type="Gene3D" id="3.40.30.20">
    <property type="match status" value="1"/>
</dbReference>
<dbReference type="CDD" id="cd02979">
    <property type="entry name" value="PHOX_C"/>
    <property type="match status" value="1"/>
</dbReference>
<dbReference type="PANTHER" id="PTHR43004:SF20">
    <property type="entry name" value="2-MONOOXYGENASE, PUTATIVE (AFU_ORTHOLOGUE AFUA_1G13660)-RELATED"/>
    <property type="match status" value="1"/>
</dbReference>
<dbReference type="InterPro" id="IPR036249">
    <property type="entry name" value="Thioredoxin-like_sf"/>
</dbReference>
<dbReference type="Gene3D" id="3.50.50.60">
    <property type="entry name" value="FAD/NAD(P)-binding domain"/>
    <property type="match status" value="1"/>
</dbReference>
<dbReference type="Pfam" id="PF07976">
    <property type="entry name" value="Phe_hydrox_dim"/>
    <property type="match status" value="1"/>
</dbReference>
<gene>
    <name evidence="7" type="ORF">CT0861_05349</name>
</gene>
<evidence type="ECO:0000313" key="7">
    <source>
        <dbReference type="EMBL" id="KZL75745.1"/>
    </source>
</evidence>
<dbReference type="InterPro" id="IPR002938">
    <property type="entry name" value="FAD-bd"/>
</dbReference>
<dbReference type="InterPro" id="IPR038220">
    <property type="entry name" value="PHOX_C_sf"/>
</dbReference>
<accession>A0A166WK80</accession>
<dbReference type="SUPFAM" id="SSF54373">
    <property type="entry name" value="FAD-linked reductases, C-terminal domain"/>
    <property type="match status" value="1"/>
</dbReference>
<dbReference type="SUPFAM" id="SSF51905">
    <property type="entry name" value="FAD/NAD(P)-binding domain"/>
    <property type="match status" value="1"/>
</dbReference>
<organism evidence="7 8">
    <name type="scientific">Colletotrichum tofieldiae</name>
    <dbReference type="NCBI Taxonomy" id="708197"/>
    <lineage>
        <taxon>Eukaryota</taxon>
        <taxon>Fungi</taxon>
        <taxon>Dikarya</taxon>
        <taxon>Ascomycota</taxon>
        <taxon>Pezizomycotina</taxon>
        <taxon>Sordariomycetes</taxon>
        <taxon>Hypocreomycetidae</taxon>
        <taxon>Glomerellales</taxon>
        <taxon>Glomerellaceae</taxon>
        <taxon>Colletotrichum</taxon>
        <taxon>Colletotrichum spaethianum species complex</taxon>
    </lineage>
</organism>
<feature type="domain" description="Phenol hydroxylase-like C-terminal dimerisation" evidence="6">
    <location>
        <begin position="475"/>
        <end position="698"/>
    </location>
</feature>
<reference evidence="7 8" key="1">
    <citation type="submission" date="2015-06" db="EMBL/GenBank/DDBJ databases">
        <title>Survival trade-offs in plant roots during colonization by closely related pathogenic and mutualistic fungi.</title>
        <authorList>
            <person name="Hacquard S."/>
            <person name="Kracher B."/>
            <person name="Hiruma K."/>
            <person name="Weinman A."/>
            <person name="Muench P."/>
            <person name="Garrido Oter R."/>
            <person name="Ver Loren van Themaat E."/>
            <person name="Dallerey J.-F."/>
            <person name="Damm U."/>
            <person name="Henrissat B."/>
            <person name="Lespinet O."/>
            <person name="Thon M."/>
            <person name="Kemen E."/>
            <person name="McHardy A.C."/>
            <person name="Schulze-Lefert P."/>
            <person name="O'Connell R.J."/>
        </authorList>
    </citation>
    <scope>NUCLEOTIDE SEQUENCE [LARGE SCALE GENOMIC DNA]</scope>
    <source>
        <strain evidence="7 8">0861</strain>
    </source>
</reference>
<dbReference type="InterPro" id="IPR050641">
    <property type="entry name" value="RIFMO-like"/>
</dbReference>
<evidence type="ECO:0000259" key="5">
    <source>
        <dbReference type="Pfam" id="PF01494"/>
    </source>
</evidence>
<evidence type="ECO:0000256" key="3">
    <source>
        <dbReference type="ARBA" id="ARBA00022827"/>
    </source>
</evidence>